<keyword evidence="2" id="KW-1185">Reference proteome</keyword>
<evidence type="ECO:0008006" key="3">
    <source>
        <dbReference type="Google" id="ProtNLM"/>
    </source>
</evidence>
<dbReference type="RefSeq" id="WP_284055097.1">
    <property type="nucleotide sequence ID" value="NZ_JAGRQC010000005.1"/>
</dbReference>
<protein>
    <recommendedName>
        <fullName evidence="3">Exonuclease domain-containing protein</fullName>
    </recommendedName>
</protein>
<name>A0A8T4IGW1_9SPHN</name>
<evidence type="ECO:0000313" key="2">
    <source>
        <dbReference type="Proteomes" id="UP000676996"/>
    </source>
</evidence>
<dbReference type="Proteomes" id="UP000676996">
    <property type="component" value="Unassembled WGS sequence"/>
</dbReference>
<evidence type="ECO:0000313" key="1">
    <source>
        <dbReference type="EMBL" id="MBR0553837.1"/>
    </source>
</evidence>
<proteinExistence type="predicted"/>
<organism evidence="1 2">
    <name type="scientific">Stakelama marina</name>
    <dbReference type="NCBI Taxonomy" id="2826939"/>
    <lineage>
        <taxon>Bacteria</taxon>
        <taxon>Pseudomonadati</taxon>
        <taxon>Pseudomonadota</taxon>
        <taxon>Alphaproteobacteria</taxon>
        <taxon>Sphingomonadales</taxon>
        <taxon>Sphingomonadaceae</taxon>
        <taxon>Stakelama</taxon>
    </lineage>
</organism>
<comment type="caution">
    <text evidence="1">The sequence shown here is derived from an EMBL/GenBank/DDBJ whole genome shotgun (WGS) entry which is preliminary data.</text>
</comment>
<gene>
    <name evidence="1" type="ORF">J7S20_15115</name>
</gene>
<reference evidence="1" key="1">
    <citation type="submission" date="2021-04" db="EMBL/GenBank/DDBJ databases">
        <title>Ouciella asimina sp. nov., isolated from the surface seawater in the hydrothermal field of Okinawa Trough.</title>
        <authorList>
            <person name="Shuang W."/>
        </authorList>
    </citation>
    <scope>NUCLEOTIDE SEQUENCE</scope>
    <source>
        <strain evidence="1">LXI357</strain>
    </source>
</reference>
<dbReference type="EMBL" id="JAGRQC010000005">
    <property type="protein sequence ID" value="MBR0553837.1"/>
    <property type="molecule type" value="Genomic_DNA"/>
</dbReference>
<accession>A0A8T4IGW1</accession>
<dbReference type="AlphaFoldDB" id="A0A8T4IGW1"/>
<sequence length="81" mass="8796">MVPYSQDGDPILNRYARQLEADANNFRALRRLPSIEEMWCVPTPAAGPDIVLGVVDIETTGLGDDAKVIEIAITKISLVDG</sequence>